<dbReference type="EMBL" id="JBITMB010000004">
    <property type="protein sequence ID" value="MFI7442081.1"/>
    <property type="molecule type" value="Genomic_DNA"/>
</dbReference>
<accession>A0ABW8A5M5</accession>
<dbReference type="Pfam" id="PF03717">
    <property type="entry name" value="PBP_dimer"/>
    <property type="match status" value="1"/>
</dbReference>
<evidence type="ECO:0000313" key="7">
    <source>
        <dbReference type="EMBL" id="MFI7442081.1"/>
    </source>
</evidence>
<protein>
    <submittedName>
        <fullName evidence="7">Penicillin-binding transpeptidase domain-containing protein</fullName>
    </submittedName>
</protein>
<dbReference type="SUPFAM" id="SSF56601">
    <property type="entry name" value="beta-lactamase/transpeptidase-like"/>
    <property type="match status" value="1"/>
</dbReference>
<comment type="caution">
    <text evidence="7">The sequence shown here is derived from an EMBL/GenBank/DDBJ whole genome shotgun (WGS) entry which is preliminary data.</text>
</comment>
<feature type="region of interest" description="Disordered" evidence="4">
    <location>
        <begin position="1"/>
        <end position="397"/>
    </location>
</feature>
<feature type="compositionally biased region" description="Pro residues" evidence="4">
    <location>
        <begin position="381"/>
        <end position="392"/>
    </location>
</feature>
<dbReference type="Proteomes" id="UP001612928">
    <property type="component" value="Unassembled WGS sequence"/>
</dbReference>
<dbReference type="PANTHER" id="PTHR30627:SF1">
    <property type="entry name" value="PEPTIDOGLYCAN D,D-TRANSPEPTIDASE FTSI"/>
    <property type="match status" value="1"/>
</dbReference>
<proteinExistence type="inferred from homology"/>
<feature type="domain" description="Penicillin-binding protein dimerisation" evidence="6">
    <location>
        <begin position="447"/>
        <end position="594"/>
    </location>
</feature>
<dbReference type="PANTHER" id="PTHR30627">
    <property type="entry name" value="PEPTIDOGLYCAN D,D-TRANSPEPTIDASE"/>
    <property type="match status" value="1"/>
</dbReference>
<evidence type="ECO:0000259" key="5">
    <source>
        <dbReference type="Pfam" id="PF00905"/>
    </source>
</evidence>
<feature type="compositionally biased region" description="Gly residues" evidence="4">
    <location>
        <begin position="1"/>
        <end position="25"/>
    </location>
</feature>
<sequence length="969" mass="102510">MRETGGKGQGPGRGAGGAGSQGGAGAVRRRPGGPGRQGGSARSEGTGRPSPDERREPRNPRKQPDPLDLPFGSGPAADARRLRPPRDDAGGQPGDDEPRGGTRRPRAGDEPAGAGRRPRTGDEPAEGTGRRPRGADDPAGTSRRRSRTGDEPAGGRRAEDGDGPRPGGRARHDGAEGARRSGETGRAGARLPQAGDERARGRARQDGHDRGRERAPWEDADAPRARPGQDDGRGRTRAAPPGAASGRARDNRLRSESASSRTRSGETSGRARDGRTRSDEASNRARDGRTRSDEASNRARDGRTRSDEAAGRARDGRTRSDEAAGRVRDGRTRPDEAAGRAREGREPRDGARRGWNAWRPWPDGDERRPGRGGDGPRPPRRPPAPPRPPKPPLVLRLGNPRRRINIGLIGMTFILSIFAGRLIQMQGLDSKVYEAAAAGQRLHKEVIPAKRGTITDAGGHALAVTVEAREVAIDPSKVPADVRPKVAAILARHLGKPEQEMTAKLARVDTRYQLLARDVDPVVADRLLKAGVPALTEKRTYRRLYPGGDLAGSLIGFVGDEGKGLGGIEAARNSLLAGRDGELRAETGRDGQRIPMTSSQRTAPVDGRDVRLTIDRDIQWAAQRTLAEQVEKSGASSGTVIVMDVRTAQILAMANAPELDLDNWRRSSPDLYINRAASDVFEPGSTNKVITAAAALEAGAVTPGTVFHVKDNIRCADRTLRDAHPHPPQAMTFQEAMAQSSNVATIMAARKIGDAKLYEMLRAFGFGSRPGGGVPGAGAGLLPDHKGWSGSQSCTVAYGQGVSVTALQMASVYQTIANGGVKVEPQLVAGTTDTGGRFVPAPPGKQTRVVSEKTAKEITTMLESAVSAQGTGELAAIPGYRVAGKTGTADRYDQQLGRYDGYTASFAGFSPADAPRLVVLSVLQNPKNGHFGGQVAAPVFKDVMTFAIKSRKIPPTGSAAPPARTRAGQ</sequence>
<evidence type="ECO:0000259" key="6">
    <source>
        <dbReference type="Pfam" id="PF03717"/>
    </source>
</evidence>
<evidence type="ECO:0000256" key="1">
    <source>
        <dbReference type="ARBA" id="ARBA00004370"/>
    </source>
</evidence>
<dbReference type="Gene3D" id="3.30.450.330">
    <property type="match status" value="1"/>
</dbReference>
<dbReference type="InterPro" id="IPR036138">
    <property type="entry name" value="PBP_dimer_sf"/>
</dbReference>
<feature type="compositionally biased region" description="Basic and acidic residues" evidence="4">
    <location>
        <begin position="78"/>
        <end position="89"/>
    </location>
</feature>
<keyword evidence="8" id="KW-1185">Reference proteome</keyword>
<comment type="similarity">
    <text evidence="2">Belongs to the transpeptidase family.</text>
</comment>
<dbReference type="InterPro" id="IPR012338">
    <property type="entry name" value="Beta-lactam/transpept-like"/>
</dbReference>
<dbReference type="Gene3D" id="3.40.710.10">
    <property type="entry name" value="DD-peptidase/beta-lactamase superfamily"/>
    <property type="match status" value="1"/>
</dbReference>
<organism evidence="7 8">
    <name type="scientific">Nonomuraea indica</name>
    <dbReference type="NCBI Taxonomy" id="1581193"/>
    <lineage>
        <taxon>Bacteria</taxon>
        <taxon>Bacillati</taxon>
        <taxon>Actinomycetota</taxon>
        <taxon>Actinomycetes</taxon>
        <taxon>Streptosporangiales</taxon>
        <taxon>Streptosporangiaceae</taxon>
        <taxon>Nonomuraea</taxon>
    </lineage>
</organism>
<reference evidence="7 8" key="1">
    <citation type="submission" date="2024-10" db="EMBL/GenBank/DDBJ databases">
        <title>The Natural Products Discovery Center: Release of the First 8490 Sequenced Strains for Exploring Actinobacteria Biosynthetic Diversity.</title>
        <authorList>
            <person name="Kalkreuter E."/>
            <person name="Kautsar S.A."/>
            <person name="Yang D."/>
            <person name="Bader C.D."/>
            <person name="Teijaro C.N."/>
            <person name="Fluegel L."/>
            <person name="Davis C.M."/>
            <person name="Simpson J.R."/>
            <person name="Lauterbach L."/>
            <person name="Steele A.D."/>
            <person name="Gui C."/>
            <person name="Meng S."/>
            <person name="Li G."/>
            <person name="Viehrig K."/>
            <person name="Ye F."/>
            <person name="Su P."/>
            <person name="Kiefer A.F."/>
            <person name="Nichols A."/>
            <person name="Cepeda A.J."/>
            <person name="Yan W."/>
            <person name="Fan B."/>
            <person name="Jiang Y."/>
            <person name="Adhikari A."/>
            <person name="Zheng C.-J."/>
            <person name="Schuster L."/>
            <person name="Cowan T.M."/>
            <person name="Smanski M.J."/>
            <person name="Chevrette M.G."/>
            <person name="De Carvalho L.P.S."/>
            <person name="Shen B."/>
        </authorList>
    </citation>
    <scope>NUCLEOTIDE SEQUENCE [LARGE SCALE GENOMIC DNA]</scope>
    <source>
        <strain evidence="7 8">NPDC049503</strain>
    </source>
</reference>
<dbReference type="InterPro" id="IPR005311">
    <property type="entry name" value="PBP_dimer"/>
</dbReference>
<evidence type="ECO:0000256" key="2">
    <source>
        <dbReference type="ARBA" id="ARBA00007171"/>
    </source>
</evidence>
<feature type="compositionally biased region" description="Basic and acidic residues" evidence="4">
    <location>
        <begin position="362"/>
        <end position="371"/>
    </location>
</feature>
<gene>
    <name evidence="7" type="ORF">ACIBP5_19135</name>
</gene>
<feature type="domain" description="Penicillin-binding protein transpeptidase" evidence="5">
    <location>
        <begin position="638"/>
        <end position="944"/>
    </location>
</feature>
<keyword evidence="3" id="KW-0472">Membrane</keyword>
<dbReference type="InterPro" id="IPR001460">
    <property type="entry name" value="PCN-bd_Tpept"/>
</dbReference>
<dbReference type="Gene3D" id="3.90.1310.10">
    <property type="entry name" value="Penicillin-binding protein 2a (Domain 2)"/>
    <property type="match status" value="1"/>
</dbReference>
<dbReference type="Pfam" id="PF00905">
    <property type="entry name" value="Transpeptidase"/>
    <property type="match status" value="1"/>
</dbReference>
<dbReference type="SUPFAM" id="SSF56519">
    <property type="entry name" value="Penicillin binding protein dimerisation domain"/>
    <property type="match status" value="1"/>
</dbReference>
<feature type="compositionally biased region" description="Low complexity" evidence="4">
    <location>
        <begin position="237"/>
        <end position="246"/>
    </location>
</feature>
<feature type="compositionally biased region" description="Basic and acidic residues" evidence="4">
    <location>
        <begin position="195"/>
        <end position="234"/>
    </location>
</feature>
<dbReference type="RefSeq" id="WP_397022034.1">
    <property type="nucleotide sequence ID" value="NZ_JBITMB010000004.1"/>
</dbReference>
<feature type="compositionally biased region" description="Basic and acidic residues" evidence="4">
    <location>
        <begin position="147"/>
        <end position="163"/>
    </location>
</feature>
<evidence type="ECO:0000313" key="8">
    <source>
        <dbReference type="Proteomes" id="UP001612928"/>
    </source>
</evidence>
<feature type="compositionally biased region" description="Basic and acidic residues" evidence="4">
    <location>
        <begin position="269"/>
        <end position="352"/>
    </location>
</feature>
<evidence type="ECO:0000256" key="4">
    <source>
        <dbReference type="SAM" id="MobiDB-lite"/>
    </source>
</evidence>
<dbReference type="InterPro" id="IPR050515">
    <property type="entry name" value="Beta-lactam/transpept"/>
</dbReference>
<feature type="compositionally biased region" description="Low complexity" evidence="4">
    <location>
        <begin position="256"/>
        <end position="268"/>
    </location>
</feature>
<feature type="compositionally biased region" description="Basic and acidic residues" evidence="4">
    <location>
        <begin position="50"/>
        <end position="65"/>
    </location>
</feature>
<evidence type="ECO:0000256" key="3">
    <source>
        <dbReference type="ARBA" id="ARBA00023136"/>
    </source>
</evidence>
<name>A0ABW8A5M5_9ACTN</name>
<feature type="compositionally biased region" description="Basic and acidic residues" evidence="4">
    <location>
        <begin position="170"/>
        <end position="183"/>
    </location>
</feature>
<comment type="subcellular location">
    <subcellularLocation>
        <location evidence="1">Membrane</location>
    </subcellularLocation>
</comment>